<evidence type="ECO:0000313" key="1">
    <source>
        <dbReference type="EMBL" id="KAJ7998268.1"/>
    </source>
</evidence>
<protein>
    <submittedName>
        <fullName evidence="1">Uncharacterized protein</fullName>
    </submittedName>
</protein>
<sequence length="78" mass="8824">MLVLRCSCHAWILHTCHPSTHQPTLYLPRFSSHSSSDCCFRNSELNQVFVLDHQQTKPSTSLAVRTPSTYSSSPDHPL</sequence>
<name>A0ACC2G474_DALPE</name>
<comment type="caution">
    <text evidence="1">The sequence shown here is derived from an EMBL/GenBank/DDBJ whole genome shotgun (WGS) entry which is preliminary data.</text>
</comment>
<evidence type="ECO:0000313" key="2">
    <source>
        <dbReference type="Proteomes" id="UP001157502"/>
    </source>
</evidence>
<dbReference type="EMBL" id="CM055745">
    <property type="protein sequence ID" value="KAJ7998268.1"/>
    <property type="molecule type" value="Genomic_DNA"/>
</dbReference>
<dbReference type="Proteomes" id="UP001157502">
    <property type="component" value="Chromosome 18"/>
</dbReference>
<keyword evidence="2" id="KW-1185">Reference proteome</keyword>
<accession>A0ACC2G474</accession>
<reference evidence="1" key="1">
    <citation type="submission" date="2021-05" db="EMBL/GenBank/DDBJ databases">
        <authorList>
            <person name="Pan Q."/>
            <person name="Jouanno E."/>
            <person name="Zahm M."/>
            <person name="Klopp C."/>
            <person name="Cabau C."/>
            <person name="Louis A."/>
            <person name="Berthelot C."/>
            <person name="Parey E."/>
            <person name="Roest Crollius H."/>
            <person name="Montfort J."/>
            <person name="Robinson-Rechavi M."/>
            <person name="Bouchez O."/>
            <person name="Lampietro C."/>
            <person name="Lopez Roques C."/>
            <person name="Donnadieu C."/>
            <person name="Postlethwait J."/>
            <person name="Bobe J."/>
            <person name="Dillon D."/>
            <person name="Chandos A."/>
            <person name="von Hippel F."/>
            <person name="Guiguen Y."/>
        </authorList>
    </citation>
    <scope>NUCLEOTIDE SEQUENCE</scope>
    <source>
        <strain evidence="1">YG-Jan2019</strain>
    </source>
</reference>
<gene>
    <name evidence="1" type="ORF">DPEC_G00220880</name>
</gene>
<proteinExistence type="predicted"/>
<organism evidence="1 2">
    <name type="scientific">Dallia pectoralis</name>
    <name type="common">Alaska blackfish</name>
    <dbReference type="NCBI Taxonomy" id="75939"/>
    <lineage>
        <taxon>Eukaryota</taxon>
        <taxon>Metazoa</taxon>
        <taxon>Chordata</taxon>
        <taxon>Craniata</taxon>
        <taxon>Vertebrata</taxon>
        <taxon>Euteleostomi</taxon>
        <taxon>Actinopterygii</taxon>
        <taxon>Neopterygii</taxon>
        <taxon>Teleostei</taxon>
        <taxon>Protacanthopterygii</taxon>
        <taxon>Esociformes</taxon>
        <taxon>Umbridae</taxon>
        <taxon>Dallia</taxon>
    </lineage>
</organism>